<dbReference type="eggNOG" id="COG2508">
    <property type="taxonomic scope" value="Bacteria"/>
</dbReference>
<dbReference type="InterPro" id="IPR042070">
    <property type="entry name" value="PucR_C-HTH_sf"/>
</dbReference>
<proteinExistence type="predicted"/>
<dbReference type="PANTHER" id="PTHR33744">
    <property type="entry name" value="CARBOHYDRATE DIACID REGULATOR"/>
    <property type="match status" value="1"/>
</dbReference>
<reference evidence="3 4" key="1">
    <citation type="journal article" date="2011" name="Stand. Genomic Sci.">
        <title>Complete genome sequence of Thermomonospora curvata type strain (B9).</title>
        <authorList>
            <person name="Chertkov O."/>
            <person name="Sikorski J."/>
            <person name="Nolan M."/>
            <person name="Lapidus A."/>
            <person name="Lucas S."/>
            <person name="Del Rio T.G."/>
            <person name="Tice H."/>
            <person name="Cheng J.F."/>
            <person name="Goodwin L."/>
            <person name="Pitluck S."/>
            <person name="Liolios K."/>
            <person name="Ivanova N."/>
            <person name="Mavromatis K."/>
            <person name="Mikhailova N."/>
            <person name="Ovchinnikova G."/>
            <person name="Pati A."/>
            <person name="Chen A."/>
            <person name="Palaniappan K."/>
            <person name="Djao O.D."/>
            <person name="Land M."/>
            <person name="Hauser L."/>
            <person name="Chang Y.J."/>
            <person name="Jeffries C.D."/>
            <person name="Brettin T."/>
            <person name="Han C."/>
            <person name="Detter J.C."/>
            <person name="Rohde M."/>
            <person name="Goker M."/>
            <person name="Woyke T."/>
            <person name="Bristow J."/>
            <person name="Eisen J.A."/>
            <person name="Markowitz V."/>
            <person name="Hugenholtz P."/>
            <person name="Klenk H.P."/>
            <person name="Kyrpides N.C."/>
        </authorList>
    </citation>
    <scope>NUCLEOTIDE SEQUENCE [LARGE SCALE GENOMIC DNA]</scope>
    <source>
        <strain evidence="4">ATCC 19995 / DSM 43183 / JCM 3096 / KCTC 9072 / NBRC 15933 / NCIMB 10081 / Henssen B9</strain>
    </source>
</reference>
<dbReference type="STRING" id="471852.Tcur_0230"/>
<keyword evidence="4" id="KW-1185">Reference proteome</keyword>
<dbReference type="AlphaFoldDB" id="D1A1B3"/>
<gene>
    <name evidence="3" type="ordered locus">Tcur_0230</name>
</gene>
<dbReference type="Gene3D" id="1.10.10.2840">
    <property type="entry name" value="PucR C-terminal helix-turn-helix domain"/>
    <property type="match status" value="1"/>
</dbReference>
<dbReference type="Pfam" id="PF13556">
    <property type="entry name" value="HTH_30"/>
    <property type="match status" value="1"/>
</dbReference>
<evidence type="ECO:0000259" key="1">
    <source>
        <dbReference type="Pfam" id="PF13556"/>
    </source>
</evidence>
<feature type="domain" description="PucR C-terminal helix-turn-helix" evidence="1">
    <location>
        <begin position="356"/>
        <end position="411"/>
    </location>
</feature>
<dbReference type="HOGENOM" id="CLU_044949_0_0_11"/>
<dbReference type="InterPro" id="IPR058663">
    <property type="entry name" value="PucR-like_N"/>
</dbReference>
<name>D1A1B3_THECD</name>
<evidence type="ECO:0000313" key="4">
    <source>
        <dbReference type="Proteomes" id="UP000001918"/>
    </source>
</evidence>
<dbReference type="PANTHER" id="PTHR33744:SF1">
    <property type="entry name" value="DNA-BINDING TRANSCRIPTIONAL ACTIVATOR ADER"/>
    <property type="match status" value="1"/>
</dbReference>
<dbReference type="OrthoDB" id="3190266at2"/>
<protein>
    <submittedName>
        <fullName evidence="3">Putative transcriptional regulator, PucR family</fullName>
    </submittedName>
</protein>
<accession>D1A1B3</accession>
<dbReference type="Proteomes" id="UP000001918">
    <property type="component" value="Chromosome"/>
</dbReference>
<dbReference type="InterPro" id="IPR051448">
    <property type="entry name" value="CdaR-like_regulators"/>
</dbReference>
<organism evidence="3 4">
    <name type="scientific">Thermomonospora curvata (strain ATCC 19995 / DSM 43183 / JCM 3096 / KCTC 9072 / NBRC 15933 / NCIMB 10081 / Henssen B9)</name>
    <dbReference type="NCBI Taxonomy" id="471852"/>
    <lineage>
        <taxon>Bacteria</taxon>
        <taxon>Bacillati</taxon>
        <taxon>Actinomycetota</taxon>
        <taxon>Actinomycetes</taxon>
        <taxon>Streptosporangiales</taxon>
        <taxon>Thermomonosporaceae</taxon>
        <taxon>Thermomonospora</taxon>
    </lineage>
</organism>
<dbReference type="KEGG" id="tcu:Tcur_0230"/>
<sequence length="420" mass="46867">MTLMASDRQVPPWSLVPPQAAALLRRYQADLATEIFDEVRAQVPEYAWREAPERRAEMAEATRRTVAEFANLMGGPAPTWPRHLLEHFMEAGAEEARAGRGLELLQAALRAGARAALRWLAVQSERLRLPGEVYRVFAEMVFTTLDELAAAAAEGHRRELARQGGDRARHRTRLLSLLATEPPVAPEVIADAAAQAGWAVPRSMAVLLLAPLDEAGGRDAPEDWAQREEPAPPNLPAEVLMDGRGSRPWGIVPDPERPGGLPFLADLPAPWVAVLGPTVSAREVGTSRYWAQQTLSLVERGLIPRGPGRRPVISWADHLPTLVLFQRPELPRMMARRLLAPLLRLRPREAERLGLTLLTCLQHGFNVKNAARALHVHPQTVRYRIHRLQELFGQDLHAADRRLEMEMALHAWLADPFFEE</sequence>
<dbReference type="InterPro" id="IPR025736">
    <property type="entry name" value="PucR_C-HTH_dom"/>
</dbReference>
<dbReference type="EMBL" id="CP001738">
    <property type="protein sequence ID" value="ACY95835.1"/>
    <property type="molecule type" value="Genomic_DNA"/>
</dbReference>
<evidence type="ECO:0000313" key="3">
    <source>
        <dbReference type="EMBL" id="ACY95835.1"/>
    </source>
</evidence>
<dbReference type="Pfam" id="PF25906">
    <property type="entry name" value="PucR-like_N"/>
    <property type="match status" value="1"/>
</dbReference>
<feature type="domain" description="PucR-like N-terminal" evidence="2">
    <location>
        <begin position="13"/>
        <end position="178"/>
    </location>
</feature>
<evidence type="ECO:0000259" key="2">
    <source>
        <dbReference type="Pfam" id="PF25906"/>
    </source>
</evidence>
<dbReference type="RefSeq" id="WP_012850619.1">
    <property type="nucleotide sequence ID" value="NC_013510.1"/>
</dbReference>